<keyword evidence="2" id="KW-0408">Iron</keyword>
<evidence type="ECO:0000313" key="5">
    <source>
        <dbReference type="Proteomes" id="UP000265520"/>
    </source>
</evidence>
<evidence type="ECO:0000313" key="4">
    <source>
        <dbReference type="EMBL" id="MCH96289.1"/>
    </source>
</evidence>
<keyword evidence="5" id="KW-1185">Reference proteome</keyword>
<dbReference type="Gene3D" id="2.60.120.330">
    <property type="entry name" value="B-lactam Antibiotic, Isopenicillin N Synthase, Chain"/>
    <property type="match status" value="1"/>
</dbReference>
<evidence type="ECO:0000259" key="3">
    <source>
        <dbReference type="Pfam" id="PF14226"/>
    </source>
</evidence>
<dbReference type="EMBL" id="LXQA010031986">
    <property type="protein sequence ID" value="MCH96289.1"/>
    <property type="molecule type" value="Genomic_DNA"/>
</dbReference>
<dbReference type="AlphaFoldDB" id="A0A392NAM4"/>
<dbReference type="SUPFAM" id="SSF51197">
    <property type="entry name" value="Clavaminate synthase-like"/>
    <property type="match status" value="1"/>
</dbReference>
<dbReference type="InterPro" id="IPR027443">
    <property type="entry name" value="IPNS-like_sf"/>
</dbReference>
<proteinExistence type="predicted"/>
<feature type="domain" description="Non-haem dioxygenase N-terminal" evidence="3">
    <location>
        <begin position="47"/>
        <end position="78"/>
    </location>
</feature>
<protein>
    <submittedName>
        <fullName evidence="4">Protein SRG1-like</fullName>
    </submittedName>
</protein>
<dbReference type="Proteomes" id="UP000265520">
    <property type="component" value="Unassembled WGS sequence"/>
</dbReference>
<comment type="caution">
    <text evidence="4">The sequence shown here is derived from an EMBL/GenBank/DDBJ whole genome shotgun (WGS) entry which is preliminary data.</text>
</comment>
<evidence type="ECO:0000256" key="1">
    <source>
        <dbReference type="ARBA" id="ARBA00022723"/>
    </source>
</evidence>
<evidence type="ECO:0000256" key="2">
    <source>
        <dbReference type="ARBA" id="ARBA00023004"/>
    </source>
</evidence>
<dbReference type="GO" id="GO:0046872">
    <property type="term" value="F:metal ion binding"/>
    <property type="evidence" value="ECO:0007669"/>
    <property type="project" value="UniProtKB-KW"/>
</dbReference>
<dbReference type="InterPro" id="IPR026992">
    <property type="entry name" value="DIOX_N"/>
</dbReference>
<accession>A0A392NAM4</accession>
<keyword evidence="1" id="KW-0479">Metal-binding</keyword>
<gene>
    <name evidence="4" type="ORF">A2U01_0017273</name>
</gene>
<name>A0A392NAM4_9FABA</name>
<sequence length="78" mass="8803">MSKLGTSLLVPSVQEIAKQHNIQVPQQYLQPNQDPIDVSNTTSLQQVPIIDLSKLLSEDSLELEKLDHACKEWGFFQV</sequence>
<reference evidence="4 5" key="1">
    <citation type="journal article" date="2018" name="Front. Plant Sci.">
        <title>Red Clover (Trifolium pratense) and Zigzag Clover (T. medium) - A Picture of Genomic Similarities and Differences.</title>
        <authorList>
            <person name="Dluhosova J."/>
            <person name="Istvanek J."/>
            <person name="Nedelnik J."/>
            <person name="Repkova J."/>
        </authorList>
    </citation>
    <scope>NUCLEOTIDE SEQUENCE [LARGE SCALE GENOMIC DNA]</scope>
    <source>
        <strain evidence="5">cv. 10/8</strain>
        <tissue evidence="4">Leaf</tissue>
    </source>
</reference>
<dbReference type="Pfam" id="PF14226">
    <property type="entry name" value="DIOX_N"/>
    <property type="match status" value="1"/>
</dbReference>
<organism evidence="4 5">
    <name type="scientific">Trifolium medium</name>
    <dbReference type="NCBI Taxonomy" id="97028"/>
    <lineage>
        <taxon>Eukaryota</taxon>
        <taxon>Viridiplantae</taxon>
        <taxon>Streptophyta</taxon>
        <taxon>Embryophyta</taxon>
        <taxon>Tracheophyta</taxon>
        <taxon>Spermatophyta</taxon>
        <taxon>Magnoliopsida</taxon>
        <taxon>eudicotyledons</taxon>
        <taxon>Gunneridae</taxon>
        <taxon>Pentapetalae</taxon>
        <taxon>rosids</taxon>
        <taxon>fabids</taxon>
        <taxon>Fabales</taxon>
        <taxon>Fabaceae</taxon>
        <taxon>Papilionoideae</taxon>
        <taxon>50 kb inversion clade</taxon>
        <taxon>NPAAA clade</taxon>
        <taxon>Hologalegina</taxon>
        <taxon>IRL clade</taxon>
        <taxon>Trifolieae</taxon>
        <taxon>Trifolium</taxon>
    </lineage>
</organism>